<dbReference type="SUPFAM" id="SSF52540">
    <property type="entry name" value="P-loop containing nucleoside triphosphate hydrolases"/>
    <property type="match status" value="1"/>
</dbReference>
<evidence type="ECO:0000256" key="9">
    <source>
        <dbReference type="SAM" id="Coils"/>
    </source>
</evidence>
<feature type="domain" description="Polysaccharide chain length determinant N-terminal" evidence="12">
    <location>
        <begin position="43"/>
        <end position="137"/>
    </location>
</feature>
<protein>
    <submittedName>
        <fullName evidence="13">Polysaccharide biosynthesis tyrosine autokinase</fullName>
    </submittedName>
</protein>
<dbReference type="Pfam" id="PF10609">
    <property type="entry name" value="ParA"/>
    <property type="match status" value="1"/>
</dbReference>
<feature type="compositionally biased region" description="Polar residues" evidence="10">
    <location>
        <begin position="1"/>
        <end position="12"/>
    </location>
</feature>
<dbReference type="InterPro" id="IPR005702">
    <property type="entry name" value="Wzc-like_C"/>
</dbReference>
<keyword evidence="3" id="KW-1003">Cell membrane</keyword>
<evidence type="ECO:0000259" key="12">
    <source>
        <dbReference type="Pfam" id="PF02706"/>
    </source>
</evidence>
<feature type="transmembrane region" description="Helical" evidence="11">
    <location>
        <begin position="58"/>
        <end position="77"/>
    </location>
</feature>
<dbReference type="PANTHER" id="PTHR32309">
    <property type="entry name" value="TYROSINE-PROTEIN KINASE"/>
    <property type="match status" value="1"/>
</dbReference>
<organism evidence="13 14">
    <name type="scientific">Symplocastrum torsivum CPER-KK1</name>
    <dbReference type="NCBI Taxonomy" id="450513"/>
    <lineage>
        <taxon>Bacteria</taxon>
        <taxon>Bacillati</taxon>
        <taxon>Cyanobacteriota</taxon>
        <taxon>Cyanophyceae</taxon>
        <taxon>Oscillatoriophycideae</taxon>
        <taxon>Oscillatoriales</taxon>
        <taxon>Microcoleaceae</taxon>
        <taxon>Symplocastrum</taxon>
    </lineage>
</organism>
<dbReference type="Pfam" id="PF02706">
    <property type="entry name" value="Wzz"/>
    <property type="match status" value="1"/>
</dbReference>
<evidence type="ECO:0000256" key="6">
    <source>
        <dbReference type="ARBA" id="ARBA00022840"/>
    </source>
</evidence>
<name>A0A951PRE7_9CYAN</name>
<evidence type="ECO:0000256" key="10">
    <source>
        <dbReference type="SAM" id="MobiDB-lite"/>
    </source>
</evidence>
<dbReference type="InterPro" id="IPR033756">
    <property type="entry name" value="YlxH/NBP35"/>
</dbReference>
<evidence type="ECO:0000256" key="11">
    <source>
        <dbReference type="SAM" id="Phobius"/>
    </source>
</evidence>
<evidence type="ECO:0000313" key="14">
    <source>
        <dbReference type="Proteomes" id="UP000753908"/>
    </source>
</evidence>
<dbReference type="GO" id="GO:0004713">
    <property type="term" value="F:protein tyrosine kinase activity"/>
    <property type="evidence" value="ECO:0007669"/>
    <property type="project" value="TreeGrafter"/>
</dbReference>
<dbReference type="Proteomes" id="UP000753908">
    <property type="component" value="Unassembled WGS sequence"/>
</dbReference>
<sequence>MERGNIQQPLSSNNGNGNGNGNGKHLYLPSPIPLTQPVDKEQDELNLRHLVSVVRRRAVVIAGVAIAVTSAISFWTFSQTPKYEGKFQLLVEPVTEEGNLDKLTQVPGVSESPGSILDYDTQIEVLRSPNLMAPILEEIEKDYKDVSYDSLIGSSELNIERLAETKILEVRYRDTDPKKVRFVLHQVARGYLRYSLQERQINLKKGIQFVEGQLPQLRDRVDKLQGQLQAFRQQNNLLDPETQAQQLSTRVSAIEQEQLQTQVGLREARSLYTTISSQLGLSPNEALATAALSEAPRYQELLNKLQEVEAKIATELSRFTEESPTVQALRNEQRNLLPLLEQESQRVLGANLSQVNVSNDSPNSIRLELTQQLVDATNQIQVLQVRQNAIAQAERSLNLQVKQMPVIARQYTDLQRELNVATESLNRFLGFREGLQIEVAQKALPWQIILKPQEPQFPVSPNTQRNILLGAVAGLLLGIGAALLVERLDNVFHSPDELKDRSKLPLLGVIPYNKQLKVITPVATVAEMVPAEDSTTEKKNRRKPQWYTASPFLESFRSLHTNIRFLGSDTPIHSIVISSATPADGKSTIAVHLAQAAAAMGQRVLLVDADLRRPQVHKILGLENKVGLSNVIATGITAKQAIQRLPMWDHLYVLTAGQLPPDPTRLLCSRKMQYLMEQFHAVFDLVIYDTPPTLGLADGRLLAAHTDGVVMVAGLGRTDRSVLMQALDGMKVSNATVLGVVANGVKGYTTSSYYNYQQYYVTDSEVLRAKQLLQKKID</sequence>
<evidence type="ECO:0000256" key="3">
    <source>
        <dbReference type="ARBA" id="ARBA00022475"/>
    </source>
</evidence>
<keyword evidence="6" id="KW-0067">ATP-binding</keyword>
<keyword evidence="8 11" id="KW-0472">Membrane</keyword>
<dbReference type="AlphaFoldDB" id="A0A951PRE7"/>
<evidence type="ECO:0000313" key="13">
    <source>
        <dbReference type="EMBL" id="MBW4547984.1"/>
    </source>
</evidence>
<reference evidence="13" key="1">
    <citation type="submission" date="2021-05" db="EMBL/GenBank/DDBJ databases">
        <authorList>
            <person name="Pietrasiak N."/>
            <person name="Ward R."/>
            <person name="Stajich J.E."/>
            <person name="Kurbessoian T."/>
        </authorList>
    </citation>
    <scope>NUCLEOTIDE SEQUENCE</scope>
    <source>
        <strain evidence="13">CPER-KK1</strain>
    </source>
</reference>
<dbReference type="InterPro" id="IPR027417">
    <property type="entry name" value="P-loop_NTPase"/>
</dbReference>
<accession>A0A951PRE7</accession>
<comment type="caution">
    <text evidence="13">The sequence shown here is derived from an EMBL/GenBank/DDBJ whole genome shotgun (WGS) entry which is preliminary data.</text>
</comment>
<evidence type="ECO:0000256" key="5">
    <source>
        <dbReference type="ARBA" id="ARBA00022741"/>
    </source>
</evidence>
<gene>
    <name evidence="13" type="ORF">KME25_26610</name>
</gene>
<evidence type="ECO:0000256" key="4">
    <source>
        <dbReference type="ARBA" id="ARBA00022692"/>
    </source>
</evidence>
<dbReference type="PANTHER" id="PTHR32309:SF13">
    <property type="entry name" value="FERRIC ENTEROBACTIN TRANSPORT PROTEIN FEPE"/>
    <property type="match status" value="1"/>
</dbReference>
<comment type="similarity">
    <text evidence="2">Belongs to the CpsC/CapA family.</text>
</comment>
<proteinExistence type="inferred from homology"/>
<feature type="coiled-coil region" evidence="9">
    <location>
        <begin position="207"/>
        <end position="234"/>
    </location>
</feature>
<keyword evidence="5" id="KW-0547">Nucleotide-binding</keyword>
<comment type="subcellular location">
    <subcellularLocation>
        <location evidence="1">Cell membrane</location>
        <topology evidence="1">Multi-pass membrane protein</topology>
    </subcellularLocation>
</comment>
<keyword evidence="7 11" id="KW-1133">Transmembrane helix</keyword>
<evidence type="ECO:0000256" key="7">
    <source>
        <dbReference type="ARBA" id="ARBA00022989"/>
    </source>
</evidence>
<evidence type="ECO:0000256" key="2">
    <source>
        <dbReference type="ARBA" id="ARBA00006683"/>
    </source>
</evidence>
<dbReference type="GO" id="GO:0005886">
    <property type="term" value="C:plasma membrane"/>
    <property type="evidence" value="ECO:0007669"/>
    <property type="project" value="UniProtKB-SubCell"/>
</dbReference>
<feature type="region of interest" description="Disordered" evidence="10">
    <location>
        <begin position="1"/>
        <end position="34"/>
    </location>
</feature>
<dbReference type="InterPro" id="IPR003856">
    <property type="entry name" value="LPS_length_determ_N"/>
</dbReference>
<dbReference type="NCBIfam" id="TIGR01007">
    <property type="entry name" value="eps_fam"/>
    <property type="match status" value="1"/>
</dbReference>
<reference evidence="13" key="2">
    <citation type="journal article" date="2022" name="Microbiol. Resour. Announc.">
        <title>Metagenome Sequencing to Explore Phylogenomics of Terrestrial Cyanobacteria.</title>
        <authorList>
            <person name="Ward R.D."/>
            <person name="Stajich J.E."/>
            <person name="Johansen J.R."/>
            <person name="Huntemann M."/>
            <person name="Clum A."/>
            <person name="Foster B."/>
            <person name="Foster B."/>
            <person name="Roux S."/>
            <person name="Palaniappan K."/>
            <person name="Varghese N."/>
            <person name="Mukherjee S."/>
            <person name="Reddy T.B.K."/>
            <person name="Daum C."/>
            <person name="Copeland A."/>
            <person name="Chen I.A."/>
            <person name="Ivanova N.N."/>
            <person name="Kyrpides N.C."/>
            <person name="Shapiro N."/>
            <person name="Eloe-Fadrosh E.A."/>
            <person name="Pietrasiak N."/>
        </authorList>
    </citation>
    <scope>NUCLEOTIDE SEQUENCE</scope>
    <source>
        <strain evidence="13">CPER-KK1</strain>
    </source>
</reference>
<evidence type="ECO:0000256" key="1">
    <source>
        <dbReference type="ARBA" id="ARBA00004651"/>
    </source>
</evidence>
<dbReference type="EMBL" id="JAHHIF010000052">
    <property type="protein sequence ID" value="MBW4547984.1"/>
    <property type="molecule type" value="Genomic_DNA"/>
</dbReference>
<dbReference type="InterPro" id="IPR050445">
    <property type="entry name" value="Bact_polysacc_biosynth/exp"/>
</dbReference>
<keyword evidence="9" id="KW-0175">Coiled coil</keyword>
<keyword evidence="4 11" id="KW-0812">Transmembrane</keyword>
<dbReference type="CDD" id="cd05387">
    <property type="entry name" value="BY-kinase"/>
    <property type="match status" value="1"/>
</dbReference>
<dbReference type="Gene3D" id="3.40.50.300">
    <property type="entry name" value="P-loop containing nucleotide triphosphate hydrolases"/>
    <property type="match status" value="1"/>
</dbReference>
<evidence type="ECO:0000256" key="8">
    <source>
        <dbReference type="ARBA" id="ARBA00023136"/>
    </source>
</evidence>
<dbReference type="GO" id="GO:0005524">
    <property type="term" value="F:ATP binding"/>
    <property type="evidence" value="ECO:0007669"/>
    <property type="project" value="UniProtKB-KW"/>
</dbReference>